<feature type="domain" description="DUF397" evidence="2">
    <location>
        <begin position="91"/>
        <end position="146"/>
    </location>
</feature>
<dbReference type="Pfam" id="PF04149">
    <property type="entry name" value="DUF397"/>
    <property type="match status" value="1"/>
</dbReference>
<dbReference type="RefSeq" id="WP_380326924.1">
    <property type="nucleotide sequence ID" value="NZ_JBHYPW010000036.1"/>
</dbReference>
<evidence type="ECO:0000313" key="3">
    <source>
        <dbReference type="EMBL" id="MFE1353718.1"/>
    </source>
</evidence>
<dbReference type="EMBL" id="JBHYPX010000032">
    <property type="protein sequence ID" value="MFE1353718.1"/>
    <property type="molecule type" value="Genomic_DNA"/>
</dbReference>
<protein>
    <submittedName>
        <fullName evidence="3">DUF397 domain-containing protein</fullName>
    </submittedName>
</protein>
<dbReference type="InterPro" id="IPR007278">
    <property type="entry name" value="DUF397"/>
</dbReference>
<reference evidence="3 4" key="1">
    <citation type="submission" date="2024-09" db="EMBL/GenBank/DDBJ databases">
        <title>The Natural Products Discovery Center: Release of the First 8490 Sequenced Strains for Exploring Actinobacteria Biosynthetic Diversity.</title>
        <authorList>
            <person name="Kalkreuter E."/>
            <person name="Kautsar S.A."/>
            <person name="Yang D."/>
            <person name="Bader C.D."/>
            <person name="Teijaro C.N."/>
            <person name="Fluegel L."/>
            <person name="Davis C.M."/>
            <person name="Simpson J.R."/>
            <person name="Lauterbach L."/>
            <person name="Steele A.D."/>
            <person name="Gui C."/>
            <person name="Meng S."/>
            <person name="Li G."/>
            <person name="Viehrig K."/>
            <person name="Ye F."/>
            <person name="Su P."/>
            <person name="Kiefer A.F."/>
            <person name="Nichols A."/>
            <person name="Cepeda A.J."/>
            <person name="Yan W."/>
            <person name="Fan B."/>
            <person name="Jiang Y."/>
            <person name="Adhikari A."/>
            <person name="Zheng C.-J."/>
            <person name="Schuster L."/>
            <person name="Cowan T.M."/>
            <person name="Smanski M.J."/>
            <person name="Chevrette M.G."/>
            <person name="De Carvalho L.P.S."/>
            <person name="Shen B."/>
        </authorList>
    </citation>
    <scope>NUCLEOTIDE SEQUENCE [LARGE SCALE GENOMIC DNA]</scope>
    <source>
        <strain evidence="3 4">NPDC058753</strain>
    </source>
</reference>
<name>A0ABW6GMD5_9ACTN</name>
<feature type="compositionally biased region" description="Gly residues" evidence="1">
    <location>
        <begin position="68"/>
        <end position="78"/>
    </location>
</feature>
<dbReference type="Proteomes" id="UP001599542">
    <property type="component" value="Unassembled WGS sequence"/>
</dbReference>
<feature type="region of interest" description="Disordered" evidence="1">
    <location>
        <begin position="1"/>
        <end position="82"/>
    </location>
</feature>
<evidence type="ECO:0000256" key="1">
    <source>
        <dbReference type="SAM" id="MobiDB-lite"/>
    </source>
</evidence>
<sequence>MRPRRHPLGSRRPIVTRVPGGCPAGTAPGQRYCGTEHAGSSSQGTVPSGPTVRPKRCPPFPGGELPSGDGGAGGGGGWTATSPSTAALRAAAWHKSSYSGGGGECVEMTRDFEAAHGLVFVRDSKDPEGAALAVASAAWRNFATAAARGVFGGV</sequence>
<keyword evidence="4" id="KW-1185">Reference proteome</keyword>
<evidence type="ECO:0000313" key="4">
    <source>
        <dbReference type="Proteomes" id="UP001599542"/>
    </source>
</evidence>
<comment type="caution">
    <text evidence="3">The sequence shown here is derived from an EMBL/GenBank/DDBJ whole genome shotgun (WGS) entry which is preliminary data.</text>
</comment>
<proteinExistence type="predicted"/>
<evidence type="ECO:0000259" key="2">
    <source>
        <dbReference type="Pfam" id="PF04149"/>
    </source>
</evidence>
<feature type="compositionally biased region" description="Polar residues" evidence="1">
    <location>
        <begin position="38"/>
        <end position="48"/>
    </location>
</feature>
<organism evidence="3 4">
    <name type="scientific">Kitasatospora phosalacinea</name>
    <dbReference type="NCBI Taxonomy" id="2065"/>
    <lineage>
        <taxon>Bacteria</taxon>
        <taxon>Bacillati</taxon>
        <taxon>Actinomycetota</taxon>
        <taxon>Actinomycetes</taxon>
        <taxon>Kitasatosporales</taxon>
        <taxon>Streptomycetaceae</taxon>
        <taxon>Kitasatospora</taxon>
    </lineage>
</organism>
<accession>A0ABW6GMD5</accession>
<gene>
    <name evidence="3" type="ORF">ACFW6T_17195</name>
</gene>